<sequence>MTLSVVQREFLFCIQPDSIVPALARSGVGVDELLPGGDRSRGGPIESSWVAAKNGWEPTGDGPARRYRIWNANGARLELKSGPWGDILAIVTRSQLRAYARSLPYPLVAELRALVTRGPERTTSTGFSRRHSISPGPTSSRGADAVVTETITTRVPVAAEIKRAANPHRPPARHCPECGETPASRVVRCPTCRTTRGVSHGA</sequence>
<accession>A0AAP2ANS3</accession>
<protein>
    <submittedName>
        <fullName evidence="2">Uncharacterized protein</fullName>
    </submittedName>
</protein>
<organism evidence="2 3">
    <name type="scientific">Rhodococcus hoagii</name>
    <name type="common">Corynebacterium equii</name>
    <dbReference type="NCBI Taxonomy" id="43767"/>
    <lineage>
        <taxon>Bacteria</taxon>
        <taxon>Bacillati</taxon>
        <taxon>Actinomycetota</taxon>
        <taxon>Actinomycetes</taxon>
        <taxon>Mycobacteriales</taxon>
        <taxon>Nocardiaceae</taxon>
        <taxon>Prescottella</taxon>
    </lineage>
</organism>
<name>A0AAP2ANS3_RHOHA</name>
<feature type="region of interest" description="Disordered" evidence="1">
    <location>
        <begin position="120"/>
        <end position="144"/>
    </location>
</feature>
<dbReference type="EMBL" id="WUXD01000023">
    <property type="protein sequence ID" value="MBM4628054.1"/>
    <property type="molecule type" value="Genomic_DNA"/>
</dbReference>
<evidence type="ECO:0000313" key="3">
    <source>
        <dbReference type="Proteomes" id="UP000738270"/>
    </source>
</evidence>
<gene>
    <name evidence="2" type="ORF">GS453_14655</name>
</gene>
<reference evidence="2" key="1">
    <citation type="submission" date="2019-11" db="EMBL/GenBank/DDBJ databases">
        <title>Spread of Macrolides and rifampicin resistant Rhodococcus equi in clinical isolates in the USA.</title>
        <authorList>
            <person name="Alvarez-Narvaez S."/>
            <person name="Huber L."/>
            <person name="Cohen N.D."/>
            <person name="Slovis N."/>
            <person name="Greiter M."/>
            <person name="Giguere S."/>
            <person name="Hart K."/>
        </authorList>
    </citation>
    <scope>NUCLEOTIDE SEQUENCE</scope>
    <source>
        <strain evidence="2">Lh_38</strain>
    </source>
</reference>
<proteinExistence type="predicted"/>
<evidence type="ECO:0000256" key="1">
    <source>
        <dbReference type="SAM" id="MobiDB-lite"/>
    </source>
</evidence>
<evidence type="ECO:0000313" key="2">
    <source>
        <dbReference type="EMBL" id="MBM4628054.1"/>
    </source>
</evidence>
<dbReference type="Proteomes" id="UP000738270">
    <property type="component" value="Unassembled WGS sequence"/>
</dbReference>
<comment type="caution">
    <text evidence="2">The sequence shown here is derived from an EMBL/GenBank/DDBJ whole genome shotgun (WGS) entry which is preliminary data.</text>
</comment>
<dbReference type="AlphaFoldDB" id="A0AAP2ANS3"/>